<gene>
    <name evidence="1" type="ORF">SAMD00023353_2100930</name>
</gene>
<protein>
    <submittedName>
        <fullName evidence="1">Uncharacterized protein</fullName>
    </submittedName>
</protein>
<dbReference type="AlphaFoldDB" id="A0A1S8A8R6"/>
<proteinExistence type="predicted"/>
<evidence type="ECO:0000313" key="2">
    <source>
        <dbReference type="Proteomes" id="UP000054516"/>
    </source>
</evidence>
<sequence length="72" mass="8149">MSVQSDHRHPKRLHGLNHMKEAIREPDRWVAQNAAGARQATPNGLNTNRTLIRGLFFVVELSLSLFLESTVD</sequence>
<accession>A0A1S8A8R6</accession>
<keyword evidence="2" id="KW-1185">Reference proteome</keyword>
<reference evidence="1" key="1">
    <citation type="submission" date="2016-03" db="EMBL/GenBank/DDBJ databases">
        <title>Draft genome sequence of Rosellinia necatrix.</title>
        <authorList>
            <person name="Kanematsu S."/>
        </authorList>
    </citation>
    <scope>NUCLEOTIDE SEQUENCE [LARGE SCALE GENOMIC DNA]</scope>
    <source>
        <strain evidence="1">W97</strain>
    </source>
</reference>
<name>A0A1S8A8R6_ROSNE</name>
<dbReference type="Proteomes" id="UP000054516">
    <property type="component" value="Unassembled WGS sequence"/>
</dbReference>
<dbReference type="EMBL" id="DF977466">
    <property type="protein sequence ID" value="GAW26110.1"/>
    <property type="molecule type" value="Genomic_DNA"/>
</dbReference>
<evidence type="ECO:0000313" key="1">
    <source>
        <dbReference type="EMBL" id="GAW26110.1"/>
    </source>
</evidence>
<organism evidence="1">
    <name type="scientific">Rosellinia necatrix</name>
    <name type="common">White root-rot fungus</name>
    <dbReference type="NCBI Taxonomy" id="77044"/>
    <lineage>
        <taxon>Eukaryota</taxon>
        <taxon>Fungi</taxon>
        <taxon>Dikarya</taxon>
        <taxon>Ascomycota</taxon>
        <taxon>Pezizomycotina</taxon>
        <taxon>Sordariomycetes</taxon>
        <taxon>Xylariomycetidae</taxon>
        <taxon>Xylariales</taxon>
        <taxon>Xylariaceae</taxon>
        <taxon>Rosellinia</taxon>
    </lineage>
</organism>